<accession>A0A3Q8CBL2</accession>
<evidence type="ECO:0000256" key="3">
    <source>
        <dbReference type="ARBA" id="ARBA00022516"/>
    </source>
</evidence>
<evidence type="ECO:0000313" key="11">
    <source>
        <dbReference type="Proteomes" id="UP000324497"/>
    </source>
</evidence>
<keyword evidence="11" id="KW-1185">Reference proteome</keyword>
<name>A0A3Q8CBL2_9LACO</name>
<dbReference type="Gene3D" id="2.40.50.100">
    <property type="match status" value="1"/>
</dbReference>
<dbReference type="GO" id="GO:0006633">
    <property type="term" value="P:fatty acid biosynthetic process"/>
    <property type="evidence" value="ECO:0007669"/>
    <property type="project" value="UniProtKB-UniPathway"/>
</dbReference>
<comment type="pathway">
    <text evidence="1 8">Lipid metabolism; fatty acid biosynthesis.</text>
</comment>
<dbReference type="Proteomes" id="UP000324497">
    <property type="component" value="Chromosome"/>
</dbReference>
<dbReference type="InterPro" id="IPR001882">
    <property type="entry name" value="Biotin_BS"/>
</dbReference>
<dbReference type="PANTHER" id="PTHR45266">
    <property type="entry name" value="OXALOACETATE DECARBOXYLASE ALPHA CHAIN"/>
    <property type="match status" value="1"/>
</dbReference>
<dbReference type="InterPro" id="IPR001249">
    <property type="entry name" value="AcCoA_biotinCC"/>
</dbReference>
<dbReference type="SUPFAM" id="SSF51230">
    <property type="entry name" value="Single hybrid motif"/>
    <property type="match status" value="1"/>
</dbReference>
<evidence type="ECO:0000256" key="2">
    <source>
        <dbReference type="ARBA" id="ARBA00017562"/>
    </source>
</evidence>
<evidence type="ECO:0000256" key="1">
    <source>
        <dbReference type="ARBA" id="ARBA00005194"/>
    </source>
</evidence>
<organism evidence="10 11">
    <name type="scientific">Liquorilactobacillus nagelii</name>
    <dbReference type="NCBI Taxonomy" id="82688"/>
    <lineage>
        <taxon>Bacteria</taxon>
        <taxon>Bacillati</taxon>
        <taxon>Bacillota</taxon>
        <taxon>Bacilli</taxon>
        <taxon>Lactobacillales</taxon>
        <taxon>Lactobacillaceae</taxon>
        <taxon>Liquorilactobacillus</taxon>
    </lineage>
</organism>
<dbReference type="PROSITE" id="PS50968">
    <property type="entry name" value="BIOTINYL_LIPOYL"/>
    <property type="match status" value="1"/>
</dbReference>
<dbReference type="InterPro" id="IPR000089">
    <property type="entry name" value="Biotin_lipoyl"/>
</dbReference>
<keyword evidence="4 8" id="KW-0276">Fatty acid metabolism</keyword>
<dbReference type="PANTHER" id="PTHR45266:SF3">
    <property type="entry name" value="OXALOACETATE DECARBOXYLASE ALPHA CHAIN"/>
    <property type="match status" value="1"/>
</dbReference>
<evidence type="ECO:0000259" key="9">
    <source>
        <dbReference type="PROSITE" id="PS50968"/>
    </source>
</evidence>
<keyword evidence="6 8" id="KW-0275">Fatty acid biosynthesis</keyword>
<sequence length="140" mass="15214">MKTSELKELIQIFNEAGLSKLAIKNQAEEITLEKQITIAKQLPPAAESTKPVQPASKAVSENQLVVKAPFIGTFYAAPQPQAQPFVQVGDQVKKGQQLGIIEAMKMMNEIKAPAAGRIVELQAANGTAVEYDQPLFLIQK</sequence>
<evidence type="ECO:0000313" key="10">
    <source>
        <dbReference type="EMBL" id="AUJ31721.1"/>
    </source>
</evidence>
<dbReference type="InterPro" id="IPR050709">
    <property type="entry name" value="Biotin_Carboxyl_Carrier/Decarb"/>
</dbReference>
<comment type="function">
    <text evidence="8">This protein is a component of the acetyl coenzyme A carboxylase complex; first, biotin carboxylase catalyzes the carboxylation of the carrier protein and then the transcarboxylase transfers the carboxyl group to form malonyl-CoA.</text>
</comment>
<reference evidence="10 11" key="1">
    <citation type="submission" date="2016-11" db="EMBL/GenBank/DDBJ databases">
        <title>Interaction between Lactobacillus species and yeast in water kefir.</title>
        <authorList>
            <person name="Behr J."/>
            <person name="Xu D."/>
            <person name="Vogel R.F."/>
        </authorList>
    </citation>
    <scope>NUCLEOTIDE SEQUENCE [LARGE SCALE GENOMIC DNA]</scope>
    <source>
        <strain evidence="10 11">TMW 1.1827</strain>
    </source>
</reference>
<evidence type="ECO:0000256" key="4">
    <source>
        <dbReference type="ARBA" id="ARBA00022832"/>
    </source>
</evidence>
<protein>
    <recommendedName>
        <fullName evidence="2 8">Biotin carboxyl carrier protein of acetyl-CoA carboxylase</fullName>
    </recommendedName>
</protein>
<feature type="domain" description="Lipoyl-binding" evidence="9">
    <location>
        <begin position="63"/>
        <end position="139"/>
    </location>
</feature>
<dbReference type="PRINTS" id="PR01071">
    <property type="entry name" value="ACOABIOTINCC"/>
</dbReference>
<keyword evidence="3 8" id="KW-0444">Lipid biosynthesis</keyword>
<evidence type="ECO:0000256" key="8">
    <source>
        <dbReference type="RuleBase" id="RU364072"/>
    </source>
</evidence>
<dbReference type="RefSeq" id="WP_148126414.1">
    <property type="nucleotide sequence ID" value="NZ_CP018180.1"/>
</dbReference>
<dbReference type="KEGG" id="lng:BSQ50_03600"/>
<dbReference type="NCBIfam" id="TIGR00531">
    <property type="entry name" value="BCCP"/>
    <property type="match status" value="1"/>
</dbReference>
<keyword evidence="5 8" id="KW-0443">Lipid metabolism</keyword>
<evidence type="ECO:0000256" key="7">
    <source>
        <dbReference type="ARBA" id="ARBA00023267"/>
    </source>
</evidence>
<dbReference type="UniPathway" id="UPA00094"/>
<evidence type="ECO:0000256" key="5">
    <source>
        <dbReference type="ARBA" id="ARBA00023098"/>
    </source>
</evidence>
<keyword evidence="7 8" id="KW-0092">Biotin</keyword>
<gene>
    <name evidence="10" type="ORF">BSQ50_03600</name>
</gene>
<dbReference type="GO" id="GO:0009317">
    <property type="term" value="C:acetyl-CoA carboxylase complex"/>
    <property type="evidence" value="ECO:0007669"/>
    <property type="project" value="InterPro"/>
</dbReference>
<evidence type="ECO:0000256" key="6">
    <source>
        <dbReference type="ARBA" id="ARBA00023160"/>
    </source>
</evidence>
<dbReference type="InterPro" id="IPR011053">
    <property type="entry name" value="Single_hybrid_motif"/>
</dbReference>
<dbReference type="EMBL" id="CP018180">
    <property type="protein sequence ID" value="AUJ31721.1"/>
    <property type="molecule type" value="Genomic_DNA"/>
</dbReference>
<dbReference type="GO" id="GO:0003989">
    <property type="term" value="F:acetyl-CoA carboxylase activity"/>
    <property type="evidence" value="ECO:0007669"/>
    <property type="project" value="InterPro"/>
</dbReference>
<dbReference type="FunFam" id="2.40.50.100:FF:000003">
    <property type="entry name" value="Acetyl-CoA carboxylase biotin carboxyl carrier protein"/>
    <property type="match status" value="1"/>
</dbReference>
<dbReference type="CDD" id="cd06850">
    <property type="entry name" value="biotinyl_domain"/>
    <property type="match status" value="1"/>
</dbReference>
<proteinExistence type="predicted"/>
<dbReference type="AlphaFoldDB" id="A0A3Q8CBL2"/>
<dbReference type="PROSITE" id="PS00188">
    <property type="entry name" value="BIOTIN"/>
    <property type="match status" value="1"/>
</dbReference>
<dbReference type="Pfam" id="PF00364">
    <property type="entry name" value="Biotin_lipoyl"/>
    <property type="match status" value="1"/>
</dbReference>